<dbReference type="Proteomes" id="UP000237968">
    <property type="component" value="Unassembled WGS sequence"/>
</dbReference>
<dbReference type="OrthoDB" id="9824356at2"/>
<keyword evidence="4" id="KW-1185">Reference proteome</keyword>
<comment type="caution">
    <text evidence="3">The sequence shown here is derived from an EMBL/GenBank/DDBJ whole genome shotgun (WGS) entry which is preliminary data.</text>
</comment>
<keyword evidence="2" id="KW-0732">Signal</keyword>
<feature type="region of interest" description="Disordered" evidence="1">
    <location>
        <begin position="22"/>
        <end position="61"/>
    </location>
</feature>
<gene>
    <name evidence="3" type="ORF">ENSA5_26110</name>
</gene>
<evidence type="ECO:0000256" key="2">
    <source>
        <dbReference type="SAM" id="SignalP"/>
    </source>
</evidence>
<evidence type="ECO:0000313" key="3">
    <source>
        <dbReference type="EMBL" id="PRQ02152.1"/>
    </source>
</evidence>
<name>A0A2S9YAR8_9BACT</name>
<dbReference type="RefSeq" id="WP_106392008.1">
    <property type="nucleotide sequence ID" value="NZ_PVNK01000127.1"/>
</dbReference>
<evidence type="ECO:0000313" key="4">
    <source>
        <dbReference type="Proteomes" id="UP000237968"/>
    </source>
</evidence>
<sequence length="568" mass="58465">MRLDRARLLTLLSALALGSACGDQTNQRAGSQRGKADAEQAAAKPAAPTPAAEAAPLPEVAPPTVDSAAVTAPAGVVATVQLPSGKQLADLGAALDGVKPGSAAQLRAQLPFLLRQVAGLSLDKAADLSAPISIVVLDPAAHPEPFALLVAAADQDELGARAVKAGREIRVRDGLALIGPPAVVSAVEGFAFDQLRAQPDHTELILYLGPLLDALSPQIDQVLTEMGGAMLGTPGVNAQSVELLRKYANAMLAVGRQTQRVVVSVSPGQTTTDLFVRMYPIAGSTFGSFVSAQVPAEHALVAKLPNSANYGMLCSGQIHAGAAMAGLEAFLVEGTAATYNLGLTAADWTALFDPWLATLDGEFAMTMQLSLTPSQGSGGLKLSALLASSDAAAMREAWRAMIGAMTKAAPADGSGTKAMGMGVTTSYEQDALSHDGVGVDVYATRFDLSDMPAEQRASIEAMGAATQAMHFATFDEAGRGFGAMASAAEDAANMRALIDAARGEGEALELSEDLERALASSKAQTESLFFYADVAALAPAELKMPMRAFVLGMGKHGDGLGLRLSMRK</sequence>
<accession>A0A2S9YAR8</accession>
<feature type="compositionally biased region" description="Low complexity" evidence="1">
    <location>
        <begin position="39"/>
        <end position="58"/>
    </location>
</feature>
<protein>
    <recommendedName>
        <fullName evidence="5">DUF3352 domain-containing protein</fullName>
    </recommendedName>
</protein>
<evidence type="ECO:0008006" key="5">
    <source>
        <dbReference type="Google" id="ProtNLM"/>
    </source>
</evidence>
<organism evidence="3 4">
    <name type="scientific">Enhygromyxa salina</name>
    <dbReference type="NCBI Taxonomy" id="215803"/>
    <lineage>
        <taxon>Bacteria</taxon>
        <taxon>Pseudomonadati</taxon>
        <taxon>Myxococcota</taxon>
        <taxon>Polyangia</taxon>
        <taxon>Nannocystales</taxon>
        <taxon>Nannocystaceae</taxon>
        <taxon>Enhygromyxa</taxon>
    </lineage>
</organism>
<evidence type="ECO:0000256" key="1">
    <source>
        <dbReference type="SAM" id="MobiDB-lite"/>
    </source>
</evidence>
<reference evidence="3 4" key="1">
    <citation type="submission" date="2018-03" db="EMBL/GenBank/DDBJ databases">
        <title>Draft Genome Sequences of the Obligatory Marine Myxobacteria Enhygromyxa salina SWB005.</title>
        <authorList>
            <person name="Poehlein A."/>
            <person name="Moghaddam J.A."/>
            <person name="Harms H."/>
            <person name="Alanjari M."/>
            <person name="Koenig G.M."/>
            <person name="Daniel R."/>
            <person name="Schaeberle T.F."/>
        </authorList>
    </citation>
    <scope>NUCLEOTIDE SEQUENCE [LARGE SCALE GENOMIC DNA]</scope>
    <source>
        <strain evidence="3 4">SWB005</strain>
    </source>
</reference>
<feature type="chain" id="PRO_5015559957" description="DUF3352 domain-containing protein" evidence="2">
    <location>
        <begin position="23"/>
        <end position="568"/>
    </location>
</feature>
<dbReference type="AlphaFoldDB" id="A0A2S9YAR8"/>
<feature type="signal peptide" evidence="2">
    <location>
        <begin position="1"/>
        <end position="22"/>
    </location>
</feature>
<proteinExistence type="predicted"/>
<dbReference type="EMBL" id="PVNK01000127">
    <property type="protein sequence ID" value="PRQ02152.1"/>
    <property type="molecule type" value="Genomic_DNA"/>
</dbReference>
<dbReference type="PROSITE" id="PS51257">
    <property type="entry name" value="PROKAR_LIPOPROTEIN"/>
    <property type="match status" value="1"/>
</dbReference>